<comment type="function">
    <text evidence="5">Part of a binding-protein-dependent transport system for a sugar.</text>
</comment>
<organism evidence="7 8">
    <name type="scientific">Nostocoides vanveenii</name>
    <dbReference type="NCBI Taxonomy" id="330835"/>
    <lineage>
        <taxon>Bacteria</taxon>
        <taxon>Bacillati</taxon>
        <taxon>Actinomycetota</taxon>
        <taxon>Actinomycetes</taxon>
        <taxon>Micrococcales</taxon>
        <taxon>Intrasporangiaceae</taxon>
        <taxon>Nostocoides</taxon>
    </lineage>
</organism>
<sequence>MRRSTRLLPLALVASVALPLAGCSGKETSATQATDKLEVMSWWTSASEAPAFKVLTDAYAAANSGVQVTNASVTGGAGANARVELAKRLAAGNPPDVWQTFAGAATEAFASTKTIRDVSSVFATGGIKEAMQPTILDWVTVDGKQYAMPTGAHRQNVLFFNKAVLDSAGVSAPAAAYTTKAFLADLEKLKAKGATPLCLGGKDAFTTGELFENILLGTAGPKAWGQIQDDKFDWNGTAAKAAFAGLDKVLSYADTAADSQSWDQAAGKLARGECGFLTMNDSGYGEIVKAGGTDTTVGEVAYPGTDGSYLAVVDVFVAGTTAPNAKNALAFLATLADPATSVKFSAIKGSVPVLKTADVASLPAYEQSASKALWSSEVLPSLVHGEAMSPKFTQGFYDGVAAYVRSRDSATFVKAVSDAVNPSRPQGH</sequence>
<dbReference type="Pfam" id="PF13416">
    <property type="entry name" value="SBP_bac_8"/>
    <property type="match status" value="1"/>
</dbReference>
<comment type="subcellular location">
    <subcellularLocation>
        <location evidence="1">Cell envelope</location>
    </subcellularLocation>
</comment>
<dbReference type="RefSeq" id="WP_344061977.1">
    <property type="nucleotide sequence ID" value="NZ_BAAAPN010000017.1"/>
</dbReference>
<keyword evidence="4" id="KW-0732">Signal</keyword>
<dbReference type="InterPro" id="IPR050490">
    <property type="entry name" value="Bact_solute-bd_prot1"/>
</dbReference>
<dbReference type="PANTHER" id="PTHR43649">
    <property type="entry name" value="ARABINOSE-BINDING PROTEIN-RELATED"/>
    <property type="match status" value="1"/>
</dbReference>
<evidence type="ECO:0000256" key="5">
    <source>
        <dbReference type="ARBA" id="ARBA00049629"/>
    </source>
</evidence>
<evidence type="ECO:0000313" key="8">
    <source>
        <dbReference type="Proteomes" id="UP001501475"/>
    </source>
</evidence>
<accession>A0ABN2K5G4</accession>
<dbReference type="InterPro" id="IPR006059">
    <property type="entry name" value="SBP"/>
</dbReference>
<dbReference type="EMBL" id="BAAAPN010000017">
    <property type="protein sequence ID" value="GAA1748495.1"/>
    <property type="molecule type" value="Genomic_DNA"/>
</dbReference>
<keyword evidence="3" id="KW-0813">Transport</keyword>
<gene>
    <name evidence="7" type="ORF">GCM10009810_06290</name>
</gene>
<evidence type="ECO:0000256" key="1">
    <source>
        <dbReference type="ARBA" id="ARBA00004196"/>
    </source>
</evidence>
<dbReference type="PANTHER" id="PTHR43649:SF28">
    <property type="entry name" value="BINDING PROTEIN COMPONENT OF ABC SUGAR TRANSPORTER-RELATED"/>
    <property type="match status" value="1"/>
</dbReference>
<proteinExistence type="inferred from homology"/>
<evidence type="ECO:0000313" key="7">
    <source>
        <dbReference type="EMBL" id="GAA1748495.1"/>
    </source>
</evidence>
<dbReference type="Proteomes" id="UP001501475">
    <property type="component" value="Unassembled WGS sequence"/>
</dbReference>
<evidence type="ECO:0000256" key="4">
    <source>
        <dbReference type="ARBA" id="ARBA00022729"/>
    </source>
</evidence>
<evidence type="ECO:0000256" key="3">
    <source>
        <dbReference type="ARBA" id="ARBA00022448"/>
    </source>
</evidence>
<reference evidence="7 8" key="1">
    <citation type="journal article" date="2019" name="Int. J. Syst. Evol. Microbiol.">
        <title>The Global Catalogue of Microorganisms (GCM) 10K type strain sequencing project: providing services to taxonomists for standard genome sequencing and annotation.</title>
        <authorList>
            <consortium name="The Broad Institute Genomics Platform"/>
            <consortium name="The Broad Institute Genome Sequencing Center for Infectious Disease"/>
            <person name="Wu L."/>
            <person name="Ma J."/>
        </authorList>
    </citation>
    <scope>NUCLEOTIDE SEQUENCE [LARGE SCALE GENOMIC DNA]</scope>
    <source>
        <strain evidence="7 8">JCM 15591</strain>
    </source>
</reference>
<protein>
    <recommendedName>
        <fullName evidence="6">Probable sugar-binding periplasmic protein</fullName>
    </recommendedName>
</protein>
<name>A0ABN2K5G4_9MICO</name>
<dbReference type="Gene3D" id="3.40.190.10">
    <property type="entry name" value="Periplasmic binding protein-like II"/>
    <property type="match status" value="2"/>
</dbReference>
<comment type="similarity">
    <text evidence="2">Belongs to the bacterial solute-binding protein 1 family.</text>
</comment>
<evidence type="ECO:0000256" key="6">
    <source>
        <dbReference type="ARBA" id="ARBA00049753"/>
    </source>
</evidence>
<evidence type="ECO:0000256" key="2">
    <source>
        <dbReference type="ARBA" id="ARBA00008520"/>
    </source>
</evidence>
<dbReference type="SUPFAM" id="SSF53850">
    <property type="entry name" value="Periplasmic binding protein-like II"/>
    <property type="match status" value="1"/>
</dbReference>
<comment type="caution">
    <text evidence="7">The sequence shown here is derived from an EMBL/GenBank/DDBJ whole genome shotgun (WGS) entry which is preliminary data.</text>
</comment>
<keyword evidence="8" id="KW-1185">Reference proteome</keyword>